<evidence type="ECO:0000256" key="3">
    <source>
        <dbReference type="ARBA" id="ARBA00036807"/>
    </source>
</evidence>
<dbReference type="Pfam" id="PF02383">
    <property type="entry name" value="Syja_N"/>
    <property type="match status" value="1"/>
</dbReference>
<comment type="catalytic activity">
    <reaction evidence="3">
        <text>a 1,2-diacyl-sn-glycero-3-phospho-(1D-myo-inositol 4-phosphate) + H2O = a 1,2-diacyl-sn-glycero-3-phospho-(1D-myo-inositol) + phosphate</text>
        <dbReference type="Rhea" id="RHEA:55652"/>
        <dbReference type="ChEBI" id="CHEBI:15377"/>
        <dbReference type="ChEBI" id="CHEBI:43474"/>
        <dbReference type="ChEBI" id="CHEBI:57880"/>
        <dbReference type="ChEBI" id="CHEBI:58178"/>
    </reaction>
    <physiologicalReaction direction="left-to-right" evidence="3">
        <dbReference type="Rhea" id="RHEA:55653"/>
    </physiologicalReaction>
</comment>
<feature type="domain" description="SAC" evidence="8">
    <location>
        <begin position="255"/>
        <end position="588"/>
    </location>
</feature>
<dbReference type="GO" id="GO:0004438">
    <property type="term" value="F:phosphatidylinositol-3-phosphate phosphatase activity"/>
    <property type="evidence" value="ECO:0007669"/>
    <property type="project" value="UniProtKB-EC"/>
</dbReference>
<dbReference type="EC" id="3.1.3.64" evidence="1"/>
<dbReference type="EMBL" id="OD001053">
    <property type="protein sequence ID" value="CAD7400428.1"/>
    <property type="molecule type" value="Genomic_DNA"/>
</dbReference>
<accession>A0A7R9CPU3</accession>
<dbReference type="GO" id="GO:0043812">
    <property type="term" value="F:phosphatidylinositol-4-phosphate phosphatase activity"/>
    <property type="evidence" value="ECO:0007669"/>
    <property type="project" value="TreeGrafter"/>
</dbReference>
<keyword evidence="7" id="KW-1133">Transmembrane helix</keyword>
<sequence>MKKWYRGGNKRLSASCNFVKAVVIDKGMGNRVVTTHSAAQYVTPEKFYIEAVTGNELLVIDRVSQEISLQVHPTPNSDPNPIRSIFGTLVYYESSVLDHAATEVGYVSVLPRKFVNRHQAAIDLTAAIKLPLTLLQPLSCHNVDAVAHPRYMKHSLKSYPCGLGESSQLLVSLKPANHGQIPLSSSSKPICGIFGTIRLILGPYLVVITKKRKVGTINGQAVWQVTEAEIISYNRTILHLTEKQIVENRQYEAMLNTMLNTPYMYFSYSYDLTHSLQRLHNTTPEFLQMPIHERADYRFVWNAHLLRELSNQSELYRFCLPILHGCRTQIVSINQCSLNGKAFNWTIVSRRCCFRAGTRLFTRGVDTQGNVANFVETEQIVEFSGDRSSFVQTRGSIPLFWHQLPNLKYKPRPKLIPNENHYEAFSRHFDSQIINYGKQVLINLIDHRGAEDVLEKAYAEMVNRLGNSNIRYESFDFHHECRQMRWDRLSILIDRLAHEQDEFSMFLMTRDGTVVSQQDGVFRTNCIDCLDRTNVVQSMLARRSLNQVLQKLSILRPGQNVENNFGFESLFKSVWADNADTVSVQYSGTGALKTDFTRTGKRTRWGLMRDGINSLTRYYKNNFADGFRQDSIDLFLGRYIVEEGEGVIKPCPLELEKGWKYITFPVVLIIAIAMFFANVITPSEYTTESLLYLLFWGAMVAVTFATIMIYGTEFVDYPKLCEIRKLSTAVE</sequence>
<evidence type="ECO:0000256" key="1">
    <source>
        <dbReference type="ARBA" id="ARBA00013038"/>
    </source>
</evidence>
<feature type="transmembrane region" description="Helical" evidence="7">
    <location>
        <begin position="689"/>
        <end position="710"/>
    </location>
</feature>
<dbReference type="InterPro" id="IPR002013">
    <property type="entry name" value="SAC_dom"/>
</dbReference>
<name>A0A7R9CPU3_TIMPO</name>
<proteinExistence type="predicted"/>
<dbReference type="PANTHER" id="PTHR45662">
    <property type="entry name" value="PHOSPHATIDYLINOSITIDE PHOSPHATASE SAC1"/>
    <property type="match status" value="1"/>
</dbReference>
<keyword evidence="7" id="KW-0812">Transmembrane</keyword>
<comment type="catalytic activity">
    <reaction evidence="2">
        <text>a 1,2-diacyl-sn-glycero-3-phospho-(1D-myo-inositol-3-phosphate) + H2O = a 1,2-diacyl-sn-glycero-3-phospho-(1D-myo-inositol) + phosphate</text>
        <dbReference type="Rhea" id="RHEA:12316"/>
        <dbReference type="ChEBI" id="CHEBI:15377"/>
        <dbReference type="ChEBI" id="CHEBI:43474"/>
        <dbReference type="ChEBI" id="CHEBI:57880"/>
        <dbReference type="ChEBI" id="CHEBI:58088"/>
        <dbReference type="EC" id="3.1.3.64"/>
    </reaction>
    <physiologicalReaction direction="left-to-right" evidence="2">
        <dbReference type="Rhea" id="RHEA:12317"/>
    </physiologicalReaction>
</comment>
<evidence type="ECO:0000313" key="9">
    <source>
        <dbReference type="EMBL" id="CAD7400428.1"/>
    </source>
</evidence>
<dbReference type="AlphaFoldDB" id="A0A7R9CPU3"/>
<evidence type="ECO:0000256" key="5">
    <source>
        <dbReference type="ARBA" id="ARBA00041396"/>
    </source>
</evidence>
<dbReference type="GO" id="GO:0046856">
    <property type="term" value="P:phosphatidylinositol dephosphorylation"/>
    <property type="evidence" value="ECO:0007669"/>
    <property type="project" value="TreeGrafter"/>
</dbReference>
<evidence type="ECO:0000256" key="7">
    <source>
        <dbReference type="SAM" id="Phobius"/>
    </source>
</evidence>
<evidence type="ECO:0000259" key="8">
    <source>
        <dbReference type="PROSITE" id="PS50275"/>
    </source>
</evidence>
<feature type="transmembrane region" description="Helical" evidence="7">
    <location>
        <begin position="658"/>
        <end position="677"/>
    </location>
</feature>
<evidence type="ECO:0000256" key="4">
    <source>
        <dbReference type="ARBA" id="ARBA00040795"/>
    </source>
</evidence>
<dbReference type="PROSITE" id="PS50275">
    <property type="entry name" value="SAC"/>
    <property type="match status" value="1"/>
</dbReference>
<evidence type="ECO:0000256" key="6">
    <source>
        <dbReference type="ARBA" id="ARBA00041911"/>
    </source>
</evidence>
<evidence type="ECO:0000256" key="2">
    <source>
        <dbReference type="ARBA" id="ARBA00036631"/>
    </source>
</evidence>
<organism evidence="9">
    <name type="scientific">Timema poppense</name>
    <name type="common">Walking stick</name>
    <dbReference type="NCBI Taxonomy" id="170557"/>
    <lineage>
        <taxon>Eukaryota</taxon>
        <taxon>Metazoa</taxon>
        <taxon>Ecdysozoa</taxon>
        <taxon>Arthropoda</taxon>
        <taxon>Hexapoda</taxon>
        <taxon>Insecta</taxon>
        <taxon>Pterygota</taxon>
        <taxon>Neoptera</taxon>
        <taxon>Polyneoptera</taxon>
        <taxon>Phasmatodea</taxon>
        <taxon>Timematodea</taxon>
        <taxon>Timematoidea</taxon>
        <taxon>Timematidae</taxon>
        <taxon>Timema</taxon>
    </lineage>
</organism>
<keyword evidence="7" id="KW-0472">Membrane</keyword>
<dbReference type="PANTHER" id="PTHR45662:SF2">
    <property type="entry name" value="PHOSPHATIDYLINOSITOL-3-PHOSPHATASE SAC1"/>
    <property type="match status" value="1"/>
</dbReference>
<protein>
    <recommendedName>
        <fullName evidence="4">Phosphatidylinositol-3-phosphatase SAC1</fullName>
        <ecNumber evidence="1">3.1.3.64</ecNumber>
    </recommendedName>
    <alternativeName>
        <fullName evidence="6">Phosphatidylinositol-4-phosphate phosphatase</fullName>
    </alternativeName>
    <alternativeName>
        <fullName evidence="5">Suppressor of actin mutations 1-like protein</fullName>
    </alternativeName>
</protein>
<dbReference type="GO" id="GO:0005783">
    <property type="term" value="C:endoplasmic reticulum"/>
    <property type="evidence" value="ECO:0007669"/>
    <property type="project" value="TreeGrafter"/>
</dbReference>
<gene>
    <name evidence="9" type="ORF">TPSB3V08_LOCUS2602</name>
</gene>
<reference evidence="9" key="1">
    <citation type="submission" date="2020-11" db="EMBL/GenBank/DDBJ databases">
        <authorList>
            <person name="Tran Van P."/>
        </authorList>
    </citation>
    <scope>NUCLEOTIDE SEQUENCE</scope>
</reference>